<evidence type="ECO:0000256" key="12">
    <source>
        <dbReference type="ARBA" id="ARBA00023136"/>
    </source>
</evidence>
<dbReference type="InterPro" id="IPR003594">
    <property type="entry name" value="HATPase_dom"/>
</dbReference>
<dbReference type="PANTHER" id="PTHR42878:SF7">
    <property type="entry name" value="SENSOR HISTIDINE KINASE GLRK"/>
    <property type="match status" value="1"/>
</dbReference>
<keyword evidence="7" id="KW-0547">Nucleotide-binding</keyword>
<evidence type="ECO:0000256" key="9">
    <source>
        <dbReference type="ARBA" id="ARBA00022840"/>
    </source>
</evidence>
<dbReference type="SUPFAM" id="SSF158472">
    <property type="entry name" value="HAMP domain-like"/>
    <property type="match status" value="1"/>
</dbReference>
<dbReference type="Pfam" id="PF00672">
    <property type="entry name" value="HAMP"/>
    <property type="match status" value="1"/>
</dbReference>
<dbReference type="InterPro" id="IPR005467">
    <property type="entry name" value="His_kinase_dom"/>
</dbReference>
<dbReference type="EMBL" id="FOOE01000019">
    <property type="protein sequence ID" value="SFF99394.1"/>
    <property type="molecule type" value="Genomic_DNA"/>
</dbReference>
<dbReference type="FunFam" id="3.30.565.10:FF:000006">
    <property type="entry name" value="Sensor histidine kinase WalK"/>
    <property type="match status" value="1"/>
</dbReference>
<dbReference type="GO" id="GO:0016020">
    <property type="term" value="C:membrane"/>
    <property type="evidence" value="ECO:0007669"/>
    <property type="project" value="UniProtKB-SubCell"/>
</dbReference>
<dbReference type="CDD" id="cd06225">
    <property type="entry name" value="HAMP"/>
    <property type="match status" value="1"/>
</dbReference>
<comment type="catalytic activity">
    <reaction evidence="1">
        <text>ATP + protein L-histidine = ADP + protein N-phospho-L-histidine.</text>
        <dbReference type="EC" id="2.7.13.3"/>
    </reaction>
</comment>
<evidence type="ECO:0000259" key="15">
    <source>
        <dbReference type="PROSITE" id="PS50113"/>
    </source>
</evidence>
<name>A0A1I2N6C2_9CLOT</name>
<evidence type="ECO:0000256" key="13">
    <source>
        <dbReference type="SAM" id="Phobius"/>
    </source>
</evidence>
<dbReference type="PANTHER" id="PTHR42878">
    <property type="entry name" value="TWO-COMPONENT HISTIDINE KINASE"/>
    <property type="match status" value="1"/>
</dbReference>
<keyword evidence="12 13" id="KW-0472">Membrane</keyword>
<dbReference type="InterPro" id="IPR000014">
    <property type="entry name" value="PAS"/>
</dbReference>
<keyword evidence="8" id="KW-0418">Kinase</keyword>
<dbReference type="PROSITE" id="PS50109">
    <property type="entry name" value="HIS_KIN"/>
    <property type="match status" value="1"/>
</dbReference>
<dbReference type="Gene3D" id="1.10.287.130">
    <property type="match status" value="1"/>
</dbReference>
<dbReference type="EC" id="2.7.13.3" evidence="3"/>
<dbReference type="InterPro" id="IPR050351">
    <property type="entry name" value="BphY/WalK/GraS-like"/>
</dbReference>
<dbReference type="SUPFAM" id="SSF55874">
    <property type="entry name" value="ATPase domain of HSP90 chaperone/DNA topoisomerase II/histidine kinase"/>
    <property type="match status" value="1"/>
</dbReference>
<dbReference type="InterPro" id="IPR035965">
    <property type="entry name" value="PAS-like_dom_sf"/>
</dbReference>
<dbReference type="Gene3D" id="3.30.450.20">
    <property type="entry name" value="PAS domain"/>
    <property type="match status" value="1"/>
</dbReference>
<dbReference type="Gene3D" id="6.10.340.10">
    <property type="match status" value="1"/>
</dbReference>
<evidence type="ECO:0000256" key="2">
    <source>
        <dbReference type="ARBA" id="ARBA00004141"/>
    </source>
</evidence>
<organism evidence="17 18">
    <name type="scientific">Clostridium cadaveris</name>
    <dbReference type="NCBI Taxonomy" id="1529"/>
    <lineage>
        <taxon>Bacteria</taxon>
        <taxon>Bacillati</taxon>
        <taxon>Bacillota</taxon>
        <taxon>Clostridia</taxon>
        <taxon>Eubacteriales</taxon>
        <taxon>Clostridiaceae</taxon>
        <taxon>Clostridium</taxon>
    </lineage>
</organism>
<evidence type="ECO:0000313" key="18">
    <source>
        <dbReference type="Proteomes" id="UP000182135"/>
    </source>
</evidence>
<dbReference type="SMART" id="SM00091">
    <property type="entry name" value="PAS"/>
    <property type="match status" value="1"/>
</dbReference>
<dbReference type="InterPro" id="IPR003660">
    <property type="entry name" value="HAMP_dom"/>
</dbReference>
<dbReference type="SMART" id="SM00304">
    <property type="entry name" value="HAMP"/>
    <property type="match status" value="1"/>
</dbReference>
<evidence type="ECO:0000256" key="10">
    <source>
        <dbReference type="ARBA" id="ARBA00022989"/>
    </source>
</evidence>
<evidence type="ECO:0000256" key="11">
    <source>
        <dbReference type="ARBA" id="ARBA00023012"/>
    </source>
</evidence>
<reference evidence="17 18" key="1">
    <citation type="submission" date="2016-10" db="EMBL/GenBank/DDBJ databases">
        <authorList>
            <person name="de Groot N.N."/>
        </authorList>
    </citation>
    <scope>NUCLEOTIDE SEQUENCE [LARGE SCALE GENOMIC DNA]</scope>
    <source>
        <strain evidence="17 18">NLAE-zl-G419</strain>
    </source>
</reference>
<dbReference type="SUPFAM" id="SSF55785">
    <property type="entry name" value="PYP-like sensor domain (PAS domain)"/>
    <property type="match status" value="1"/>
</dbReference>
<keyword evidence="6 13" id="KW-0812">Transmembrane</keyword>
<feature type="domain" description="Histidine kinase" evidence="14">
    <location>
        <begin position="391"/>
        <end position="609"/>
    </location>
</feature>
<dbReference type="Pfam" id="PF00512">
    <property type="entry name" value="HisKA"/>
    <property type="match status" value="1"/>
</dbReference>
<proteinExistence type="predicted"/>
<feature type="domain" description="HAMP" evidence="16">
    <location>
        <begin position="205"/>
        <end position="257"/>
    </location>
</feature>
<dbReference type="InterPro" id="IPR013767">
    <property type="entry name" value="PAS_fold"/>
</dbReference>
<keyword evidence="11" id="KW-0902">Two-component regulatory system</keyword>
<dbReference type="NCBIfam" id="TIGR00229">
    <property type="entry name" value="sensory_box"/>
    <property type="match status" value="1"/>
</dbReference>
<evidence type="ECO:0000313" key="17">
    <source>
        <dbReference type="EMBL" id="SFF99394.1"/>
    </source>
</evidence>
<evidence type="ECO:0000259" key="14">
    <source>
        <dbReference type="PROSITE" id="PS50109"/>
    </source>
</evidence>
<dbReference type="GO" id="GO:0030295">
    <property type="term" value="F:protein kinase activator activity"/>
    <property type="evidence" value="ECO:0007669"/>
    <property type="project" value="TreeGrafter"/>
</dbReference>
<sequence>MFKTLKSKMTMICIILIMLIAVVGITSIYNITLINAEIESLMINNYKSIDAAYNMMDRIQKQNLDIDTYIFEDIQNGITSYYSHGKEFNDAYYIEKSNVTEPEEFGIVERIGELYRDYEMNFSILQEKMNTKGIKEAREFYYSDIMTNYNKIVDELSNIKKVNEEAMNKSRKNAIDDGENARYIIIIVSAMAIISGCAITNYLINKMLKPLSLLNKSIAEVREGNIGNQVPVTTKDELGDLTIEFNRMNERLQKFEKSTMGKMIKEKNKSLAIIKSIKEPIIVLDKDYRIILINQQCENFFNIQEKVAVNKYFSQVIKEENIFEAVYEVSTHQEIENKIIKIFREEEEYFFNISVNEIEDEEAKIFGYIVVLQDITQLKELDIMKGEFLSTISHEFKTSLTSIMIGTSLLESTKMGGLSEKQKKVVEAIKEDGERLNTLISELITLRKMESNKELYNFSQCNMEDIINASITTVKSLAEDKEVILEWDVEEDLPLINGDRDKLVWVMNNIISNAIKNCNKDDVIAVRGIKQERKIAVTITDTGCGMPPELTDKIFDKYVRLKNGETMPLGFGLGMSIAKEIVEGHNGEIWCTSEVGKGSIFTFVIPMEEGK</sequence>
<dbReference type="GO" id="GO:0000156">
    <property type="term" value="F:phosphorelay response regulator activity"/>
    <property type="evidence" value="ECO:0007669"/>
    <property type="project" value="TreeGrafter"/>
</dbReference>
<dbReference type="AlphaFoldDB" id="A0A1I2N6C2"/>
<dbReference type="Pfam" id="PF02518">
    <property type="entry name" value="HATPase_c"/>
    <property type="match status" value="1"/>
</dbReference>
<dbReference type="SMART" id="SM00387">
    <property type="entry name" value="HATPase_c"/>
    <property type="match status" value="1"/>
</dbReference>
<dbReference type="InterPro" id="IPR003661">
    <property type="entry name" value="HisK_dim/P_dom"/>
</dbReference>
<feature type="domain" description="PAC" evidence="15">
    <location>
        <begin position="333"/>
        <end position="387"/>
    </location>
</feature>
<dbReference type="Proteomes" id="UP000182135">
    <property type="component" value="Unassembled WGS sequence"/>
</dbReference>
<keyword evidence="18" id="KW-1185">Reference proteome</keyword>
<feature type="transmembrane region" description="Helical" evidence="13">
    <location>
        <begin position="12"/>
        <end position="32"/>
    </location>
</feature>
<dbReference type="InterPro" id="IPR004358">
    <property type="entry name" value="Sig_transdc_His_kin-like_C"/>
</dbReference>
<dbReference type="GO" id="GO:0000155">
    <property type="term" value="F:phosphorelay sensor kinase activity"/>
    <property type="evidence" value="ECO:0007669"/>
    <property type="project" value="InterPro"/>
</dbReference>
<evidence type="ECO:0000256" key="3">
    <source>
        <dbReference type="ARBA" id="ARBA00012438"/>
    </source>
</evidence>
<dbReference type="SUPFAM" id="SSF47384">
    <property type="entry name" value="Homodimeric domain of signal transducing histidine kinase"/>
    <property type="match status" value="1"/>
</dbReference>
<keyword evidence="10 13" id="KW-1133">Transmembrane helix</keyword>
<dbReference type="RefSeq" id="WP_027639069.1">
    <property type="nucleotide sequence ID" value="NZ_BAAACD010000006.1"/>
</dbReference>
<evidence type="ECO:0000256" key="1">
    <source>
        <dbReference type="ARBA" id="ARBA00000085"/>
    </source>
</evidence>
<evidence type="ECO:0000256" key="7">
    <source>
        <dbReference type="ARBA" id="ARBA00022741"/>
    </source>
</evidence>
<comment type="subcellular location">
    <subcellularLocation>
        <location evidence="2">Membrane</location>
        <topology evidence="2">Multi-pass membrane protein</topology>
    </subcellularLocation>
</comment>
<keyword evidence="9" id="KW-0067">ATP-binding</keyword>
<dbReference type="Gene3D" id="3.30.565.10">
    <property type="entry name" value="Histidine kinase-like ATPase, C-terminal domain"/>
    <property type="match status" value="1"/>
</dbReference>
<gene>
    <name evidence="17" type="ORF">SAMN04487885_11942</name>
</gene>
<dbReference type="PROSITE" id="PS50885">
    <property type="entry name" value="HAMP"/>
    <property type="match status" value="1"/>
</dbReference>
<evidence type="ECO:0000256" key="5">
    <source>
        <dbReference type="ARBA" id="ARBA00022679"/>
    </source>
</evidence>
<keyword evidence="4" id="KW-0597">Phosphoprotein</keyword>
<dbReference type="SMART" id="SM00388">
    <property type="entry name" value="HisKA"/>
    <property type="match status" value="1"/>
</dbReference>
<dbReference type="eggNOG" id="COG5002">
    <property type="taxonomic scope" value="Bacteria"/>
</dbReference>
<dbReference type="InterPro" id="IPR000700">
    <property type="entry name" value="PAS-assoc_C"/>
</dbReference>
<dbReference type="OrthoDB" id="9813151at2"/>
<dbReference type="CDD" id="cd00082">
    <property type="entry name" value="HisKA"/>
    <property type="match status" value="1"/>
</dbReference>
<keyword evidence="5" id="KW-0808">Transferase</keyword>
<dbReference type="GO" id="GO:0007234">
    <property type="term" value="P:osmosensory signaling via phosphorelay pathway"/>
    <property type="evidence" value="ECO:0007669"/>
    <property type="project" value="TreeGrafter"/>
</dbReference>
<evidence type="ECO:0000259" key="16">
    <source>
        <dbReference type="PROSITE" id="PS50885"/>
    </source>
</evidence>
<evidence type="ECO:0000256" key="6">
    <source>
        <dbReference type="ARBA" id="ARBA00022692"/>
    </source>
</evidence>
<accession>A0A1I2N6C2</accession>
<dbReference type="PROSITE" id="PS50113">
    <property type="entry name" value="PAC"/>
    <property type="match status" value="1"/>
</dbReference>
<dbReference type="InterPro" id="IPR036890">
    <property type="entry name" value="HATPase_C_sf"/>
</dbReference>
<dbReference type="CDD" id="cd00075">
    <property type="entry name" value="HATPase"/>
    <property type="match status" value="1"/>
</dbReference>
<dbReference type="CDD" id="cd00130">
    <property type="entry name" value="PAS"/>
    <property type="match status" value="1"/>
</dbReference>
<dbReference type="STRING" id="1529.SAMN04487885_11942"/>
<evidence type="ECO:0000256" key="4">
    <source>
        <dbReference type="ARBA" id="ARBA00022553"/>
    </source>
</evidence>
<dbReference type="Pfam" id="PF00989">
    <property type="entry name" value="PAS"/>
    <property type="match status" value="1"/>
</dbReference>
<protein>
    <recommendedName>
        <fullName evidence="3">histidine kinase</fullName>
        <ecNumber evidence="3">2.7.13.3</ecNumber>
    </recommendedName>
</protein>
<dbReference type="GO" id="GO:0006355">
    <property type="term" value="P:regulation of DNA-templated transcription"/>
    <property type="evidence" value="ECO:0007669"/>
    <property type="project" value="InterPro"/>
</dbReference>
<dbReference type="InterPro" id="IPR036097">
    <property type="entry name" value="HisK_dim/P_sf"/>
</dbReference>
<dbReference type="PRINTS" id="PR00344">
    <property type="entry name" value="BCTRLSENSOR"/>
</dbReference>
<evidence type="ECO:0000256" key="8">
    <source>
        <dbReference type="ARBA" id="ARBA00022777"/>
    </source>
</evidence>
<dbReference type="GO" id="GO:0005524">
    <property type="term" value="F:ATP binding"/>
    <property type="evidence" value="ECO:0007669"/>
    <property type="project" value="UniProtKB-KW"/>
</dbReference>